<evidence type="ECO:0000256" key="1">
    <source>
        <dbReference type="ARBA" id="ARBA00004123"/>
    </source>
</evidence>
<dbReference type="EMBL" id="JASCZI010212297">
    <property type="protein sequence ID" value="MED6199030.1"/>
    <property type="molecule type" value="Genomic_DNA"/>
</dbReference>
<dbReference type="PANTHER" id="PTHR33124:SF46">
    <property type="entry name" value="TRANSCRIPTION FACTOR BHLH150"/>
    <property type="match status" value="1"/>
</dbReference>
<dbReference type="InterPro" id="IPR044660">
    <property type="entry name" value="IBH1-like"/>
</dbReference>
<dbReference type="InterPro" id="IPR036638">
    <property type="entry name" value="HLH_DNA-bd_sf"/>
</dbReference>
<keyword evidence="9" id="KW-1185">Reference proteome</keyword>
<evidence type="ECO:0000256" key="3">
    <source>
        <dbReference type="ARBA" id="ARBA00023163"/>
    </source>
</evidence>
<evidence type="ECO:0000256" key="4">
    <source>
        <dbReference type="ARBA" id="ARBA00023242"/>
    </source>
</evidence>
<dbReference type="InterPro" id="IPR044549">
    <property type="entry name" value="bHLH_AtIBH1-like"/>
</dbReference>
<keyword evidence="6" id="KW-1133">Transmembrane helix</keyword>
<dbReference type="PROSITE" id="PS50888">
    <property type="entry name" value="BHLH"/>
    <property type="match status" value="1"/>
</dbReference>
<accession>A0ABU6XNY6</accession>
<reference evidence="8 9" key="1">
    <citation type="journal article" date="2023" name="Plants (Basel)">
        <title>Bridging the Gap: Combining Genomics and Transcriptomics Approaches to Understand Stylosanthes scabra, an Orphan Legume from the Brazilian Caatinga.</title>
        <authorList>
            <person name="Ferreira-Neto J.R.C."/>
            <person name="da Silva M.D."/>
            <person name="Binneck E."/>
            <person name="de Melo N.F."/>
            <person name="da Silva R.H."/>
            <person name="de Melo A.L.T.M."/>
            <person name="Pandolfi V."/>
            <person name="Bustamante F.O."/>
            <person name="Brasileiro-Vidal A.C."/>
            <person name="Benko-Iseppon A.M."/>
        </authorList>
    </citation>
    <scope>NUCLEOTIDE SEQUENCE [LARGE SCALE GENOMIC DNA]</scope>
    <source>
        <tissue evidence="8">Leaves</tissue>
    </source>
</reference>
<keyword evidence="6" id="KW-0472">Membrane</keyword>
<dbReference type="CDD" id="cd11444">
    <property type="entry name" value="bHLH_AtIBH1_like"/>
    <property type="match status" value="1"/>
</dbReference>
<gene>
    <name evidence="8" type="ORF">PIB30_072169</name>
</gene>
<evidence type="ECO:0000313" key="9">
    <source>
        <dbReference type="Proteomes" id="UP001341840"/>
    </source>
</evidence>
<feature type="transmembrane region" description="Helical" evidence="6">
    <location>
        <begin position="41"/>
        <end position="60"/>
    </location>
</feature>
<feature type="domain" description="BHLH" evidence="7">
    <location>
        <begin position="205"/>
        <end position="254"/>
    </location>
</feature>
<proteinExistence type="predicted"/>
<keyword evidence="3" id="KW-0804">Transcription</keyword>
<name>A0ABU6XNY6_9FABA</name>
<keyword evidence="2" id="KW-0805">Transcription regulation</keyword>
<keyword evidence="6" id="KW-0812">Transmembrane</keyword>
<evidence type="ECO:0000256" key="5">
    <source>
        <dbReference type="SAM" id="MobiDB-lite"/>
    </source>
</evidence>
<evidence type="ECO:0000259" key="7">
    <source>
        <dbReference type="PROSITE" id="PS50888"/>
    </source>
</evidence>
<sequence>MLPRETSFPFILSLFLSLLLHLPPSPSLIHFLPLPTAHHHLLHLLLPLLIHLFIHPLSLFSNTKTIPMASPQPIINTPETSTNNPQTTSLPDSDSNPNKRRKIAHGTPADAASLNHIHWTSQSEQQIYSANLLRTLRQVLRRNPSPSTTPSKSRQVRYAADRVLAAAAKGRTRWSRAILSSPPPLNLRRLHLHKKAPDAKKKVTGLRSLRNGTEKRKLPAVQRKARVLSRLVPGCRKVSFPNLLEEATDYISALEMQVRAMTALAELLAGGNSPSGLAAESLS</sequence>
<evidence type="ECO:0000313" key="8">
    <source>
        <dbReference type="EMBL" id="MED6199030.1"/>
    </source>
</evidence>
<organism evidence="8 9">
    <name type="scientific">Stylosanthes scabra</name>
    <dbReference type="NCBI Taxonomy" id="79078"/>
    <lineage>
        <taxon>Eukaryota</taxon>
        <taxon>Viridiplantae</taxon>
        <taxon>Streptophyta</taxon>
        <taxon>Embryophyta</taxon>
        <taxon>Tracheophyta</taxon>
        <taxon>Spermatophyta</taxon>
        <taxon>Magnoliopsida</taxon>
        <taxon>eudicotyledons</taxon>
        <taxon>Gunneridae</taxon>
        <taxon>Pentapetalae</taxon>
        <taxon>rosids</taxon>
        <taxon>fabids</taxon>
        <taxon>Fabales</taxon>
        <taxon>Fabaceae</taxon>
        <taxon>Papilionoideae</taxon>
        <taxon>50 kb inversion clade</taxon>
        <taxon>dalbergioids sensu lato</taxon>
        <taxon>Dalbergieae</taxon>
        <taxon>Pterocarpus clade</taxon>
        <taxon>Stylosanthes</taxon>
    </lineage>
</organism>
<comment type="caution">
    <text evidence="8">The sequence shown here is derived from an EMBL/GenBank/DDBJ whole genome shotgun (WGS) entry which is preliminary data.</text>
</comment>
<dbReference type="SUPFAM" id="SSF47459">
    <property type="entry name" value="HLH, helix-loop-helix DNA-binding domain"/>
    <property type="match status" value="1"/>
</dbReference>
<dbReference type="Proteomes" id="UP001341840">
    <property type="component" value="Unassembled WGS sequence"/>
</dbReference>
<dbReference type="PANTHER" id="PTHR33124">
    <property type="entry name" value="TRANSCRIPTION FACTOR IBH1-LIKE 1"/>
    <property type="match status" value="1"/>
</dbReference>
<dbReference type="InterPro" id="IPR059002">
    <property type="entry name" value="IBH1_N"/>
</dbReference>
<protein>
    <recommendedName>
        <fullName evidence="7">BHLH domain-containing protein</fullName>
    </recommendedName>
</protein>
<feature type="region of interest" description="Disordered" evidence="5">
    <location>
        <begin position="70"/>
        <end position="103"/>
    </location>
</feature>
<evidence type="ECO:0000256" key="6">
    <source>
        <dbReference type="SAM" id="Phobius"/>
    </source>
</evidence>
<feature type="compositionally biased region" description="Polar residues" evidence="5">
    <location>
        <begin position="73"/>
        <end position="96"/>
    </location>
</feature>
<comment type="subcellular location">
    <subcellularLocation>
        <location evidence="1">Nucleus</location>
    </subcellularLocation>
</comment>
<dbReference type="InterPro" id="IPR011598">
    <property type="entry name" value="bHLH_dom"/>
</dbReference>
<dbReference type="Pfam" id="PF26576">
    <property type="entry name" value="IBH1_N"/>
    <property type="match status" value="1"/>
</dbReference>
<keyword evidence="4" id="KW-0539">Nucleus</keyword>
<evidence type="ECO:0000256" key="2">
    <source>
        <dbReference type="ARBA" id="ARBA00023015"/>
    </source>
</evidence>